<feature type="region of interest" description="Disordered" evidence="8">
    <location>
        <begin position="409"/>
        <end position="428"/>
    </location>
</feature>
<dbReference type="InterPro" id="IPR027786">
    <property type="entry name" value="Nse4/EID"/>
</dbReference>
<evidence type="ECO:0000256" key="1">
    <source>
        <dbReference type="ARBA" id="ARBA00004123"/>
    </source>
</evidence>
<dbReference type="Pfam" id="PF08743">
    <property type="entry name" value="Nse4_C"/>
    <property type="match status" value="1"/>
</dbReference>
<name>A0AAD2ALL4_9LAMI</name>
<reference evidence="10" key="1">
    <citation type="submission" date="2023-05" db="EMBL/GenBank/DDBJ databases">
        <authorList>
            <person name="Huff M."/>
        </authorList>
    </citation>
    <scope>NUCLEOTIDE SEQUENCE</scope>
</reference>
<evidence type="ECO:0000256" key="3">
    <source>
        <dbReference type="ARBA" id="ARBA00022763"/>
    </source>
</evidence>
<organism evidence="10 11">
    <name type="scientific">Fraxinus pennsylvanica</name>
    <dbReference type="NCBI Taxonomy" id="56036"/>
    <lineage>
        <taxon>Eukaryota</taxon>
        <taxon>Viridiplantae</taxon>
        <taxon>Streptophyta</taxon>
        <taxon>Embryophyta</taxon>
        <taxon>Tracheophyta</taxon>
        <taxon>Spermatophyta</taxon>
        <taxon>Magnoliopsida</taxon>
        <taxon>eudicotyledons</taxon>
        <taxon>Gunneridae</taxon>
        <taxon>Pentapetalae</taxon>
        <taxon>asterids</taxon>
        <taxon>lamiids</taxon>
        <taxon>Lamiales</taxon>
        <taxon>Oleaceae</taxon>
        <taxon>Oleeae</taxon>
        <taxon>Fraxinus</taxon>
    </lineage>
</organism>
<dbReference type="AlphaFoldDB" id="A0AAD2ALL4"/>
<evidence type="ECO:0000259" key="9">
    <source>
        <dbReference type="Pfam" id="PF08743"/>
    </source>
</evidence>
<keyword evidence="3 7" id="KW-0227">DNA damage</keyword>
<feature type="compositionally biased region" description="Polar residues" evidence="8">
    <location>
        <begin position="364"/>
        <end position="373"/>
    </location>
</feature>
<feature type="region of interest" description="Disordered" evidence="8">
    <location>
        <begin position="361"/>
        <end position="387"/>
    </location>
</feature>
<feature type="compositionally biased region" description="Basic residues" evidence="8">
    <location>
        <begin position="223"/>
        <end position="232"/>
    </location>
</feature>
<evidence type="ECO:0000313" key="11">
    <source>
        <dbReference type="Proteomes" id="UP000834106"/>
    </source>
</evidence>
<evidence type="ECO:0000256" key="6">
    <source>
        <dbReference type="ARBA" id="ARBA00023242"/>
    </source>
</evidence>
<keyword evidence="11" id="KW-1185">Reference proteome</keyword>
<keyword evidence="6 7" id="KW-0539">Nucleus</keyword>
<dbReference type="GO" id="GO:0030915">
    <property type="term" value="C:Smc5-Smc6 complex"/>
    <property type="evidence" value="ECO:0007669"/>
    <property type="project" value="UniProtKB-UniRule"/>
</dbReference>
<dbReference type="EMBL" id="OU503058">
    <property type="protein sequence ID" value="CAI9787567.1"/>
    <property type="molecule type" value="Genomic_DNA"/>
</dbReference>
<accession>A0AAD2ALL4</accession>
<dbReference type="Proteomes" id="UP000834106">
    <property type="component" value="Chromosome 23"/>
</dbReference>
<evidence type="ECO:0000256" key="7">
    <source>
        <dbReference type="RuleBase" id="RU365071"/>
    </source>
</evidence>
<comment type="similarity">
    <text evidence="2 7">Belongs to the NSE4 family.</text>
</comment>
<gene>
    <name evidence="10" type="ORF">FPE_LOCUS34997</name>
</gene>
<comment type="subcellular location">
    <subcellularLocation>
        <location evidence="1 7">Nucleus</location>
    </subcellularLocation>
</comment>
<comment type="function">
    <text evidence="7">Component of the SMC5-SMC6 complex, that promotes sister chromatid alignment after DNA damage and facilitates double-stranded DNA breaks (DSBs) repair via homologous recombination between sister chromatids.</text>
</comment>
<dbReference type="GO" id="GO:0006310">
    <property type="term" value="P:DNA recombination"/>
    <property type="evidence" value="ECO:0007669"/>
    <property type="project" value="UniProtKB-UniRule"/>
</dbReference>
<feature type="domain" description="Non-structural maintenance of chromosome element 4 C-terminal" evidence="9">
    <location>
        <begin position="271"/>
        <end position="358"/>
    </location>
</feature>
<protein>
    <recommendedName>
        <fullName evidence="7">Non-structural maintenance of chromosomes element 4</fullName>
    </recommendedName>
</protein>
<comment type="subunit">
    <text evidence="7">Component of the SMC5-SMC6 complex.</text>
</comment>
<evidence type="ECO:0000313" key="10">
    <source>
        <dbReference type="EMBL" id="CAI9787567.1"/>
    </source>
</evidence>
<dbReference type="PANTHER" id="PTHR16140">
    <property type="entry name" value="NON-STRUCTURAL MAINTENANCE OF CHROMOSOMES ELEMENT 4"/>
    <property type="match status" value="1"/>
</dbReference>
<dbReference type="InterPro" id="IPR014854">
    <property type="entry name" value="Nse4_C"/>
</dbReference>
<dbReference type="GO" id="GO:0006281">
    <property type="term" value="P:DNA repair"/>
    <property type="evidence" value="ECO:0007669"/>
    <property type="project" value="UniProtKB-UniRule"/>
</dbReference>
<evidence type="ECO:0000256" key="5">
    <source>
        <dbReference type="ARBA" id="ARBA00023204"/>
    </source>
</evidence>
<dbReference type="GO" id="GO:0005634">
    <property type="term" value="C:nucleus"/>
    <property type="evidence" value="ECO:0007669"/>
    <property type="project" value="UniProtKB-SubCell"/>
</dbReference>
<feature type="region of interest" description="Disordered" evidence="8">
    <location>
        <begin position="222"/>
        <end position="250"/>
    </location>
</feature>
<keyword evidence="4 7" id="KW-0233">DNA recombination</keyword>
<proteinExistence type="inferred from homology"/>
<dbReference type="PANTHER" id="PTHR16140:SF0">
    <property type="entry name" value="NON-STRUCTURAL MAINTENANCE OF CHROMOSOMES ELEMENT 4"/>
    <property type="match status" value="1"/>
</dbReference>
<evidence type="ECO:0000256" key="4">
    <source>
        <dbReference type="ARBA" id="ARBA00023172"/>
    </source>
</evidence>
<evidence type="ECO:0000256" key="8">
    <source>
        <dbReference type="SAM" id="MobiDB-lite"/>
    </source>
</evidence>
<evidence type="ECO:0000256" key="2">
    <source>
        <dbReference type="ARBA" id="ARBA00008997"/>
    </source>
</evidence>
<sequence length="428" mass="48438">MVEWHDLLEQYHYLRKCLKRELCGHDFLQFVMGLNTYQYLQVVPIIDNRGNSSRSTRTNAREVHEASGANEDCDSGMAEDCTIERRVLRSKYLNVKNRISDEKDDISNVDSDKFKSIIEEVDNLHQLVTKPREQVADAEALFDITNTLVTSVKAYTNEGVTPSDFVSCLLRDFGQQVGPNTSQDEGRNSIRWKDIGLAVSHVFRSAYGCCTMIGPMNTEMKQRKNVVPRKRSKPVERAQPEELDGTATEEKTDTDQNMATMFDILRKNRIVHLENLILNRNSFAQTVENLFALSFLVKDGRAEIKVDEKGSHLVAPKNAPGANAVQAGDVSYSHFIFRFDFRDWKLMLSSVAVGEELMPHRKAMNTSRSTKPSTESEEDQASLPTTPIRKLCRNRGLVMQEHIVVEDSPQNGDLTGVAAIRKGKRKLP</sequence>
<keyword evidence="5 7" id="KW-0234">DNA repair</keyword>